<proteinExistence type="inferred from homology"/>
<evidence type="ECO:0000313" key="2">
    <source>
        <dbReference type="EMBL" id="KAG9395118.1"/>
    </source>
</evidence>
<organism evidence="2 3">
    <name type="scientific">Carpediemonas membranifera</name>
    <dbReference type="NCBI Taxonomy" id="201153"/>
    <lineage>
        <taxon>Eukaryota</taxon>
        <taxon>Metamonada</taxon>
        <taxon>Carpediemonas-like organisms</taxon>
        <taxon>Carpediemonas</taxon>
    </lineage>
</organism>
<sequence>MAPTPLAATSTIVLHNEMLQYTLEKYPDSAIERVEQMGFSIGLRLVERLALASTRPLLGKANDVVMFICKDFWTAAFGRQATNLRQQRGVFYITDNAFPWIINVSRGGPKDAAESTLRSLILSFASAVIGGALSSLGAVGSVVPNAHGDQVEFTVTGQFMA</sequence>
<dbReference type="Gene3D" id="3.30.1380.20">
    <property type="entry name" value="Trafficking protein particle complex subunit 3"/>
    <property type="match status" value="1"/>
</dbReference>
<comment type="caution">
    <text evidence="2">The sequence shown here is derived from an EMBL/GenBank/DDBJ whole genome shotgun (WGS) entry which is preliminary data.</text>
</comment>
<name>A0A8J6B3T4_9EUKA</name>
<keyword evidence="3" id="KW-1185">Reference proteome</keyword>
<dbReference type="OrthoDB" id="941624at2759"/>
<evidence type="ECO:0000313" key="3">
    <source>
        <dbReference type="Proteomes" id="UP000717585"/>
    </source>
</evidence>
<dbReference type="PANTHER" id="PTHR12817:SF0">
    <property type="entry name" value="GEO08327P1"/>
    <property type="match status" value="1"/>
</dbReference>
<dbReference type="EMBL" id="JAHDYR010000012">
    <property type="protein sequence ID" value="KAG9395118.1"/>
    <property type="molecule type" value="Genomic_DNA"/>
</dbReference>
<accession>A0A8J6B3T4</accession>
<dbReference type="AlphaFoldDB" id="A0A8J6B3T4"/>
<gene>
    <name evidence="2" type="ORF">J8273_0337</name>
</gene>
<dbReference type="PANTHER" id="PTHR12817">
    <property type="entry name" value="TRAFFICKING PROTEIN PARTICLE COMPLEX SUBUNIT 6B"/>
    <property type="match status" value="1"/>
</dbReference>
<dbReference type="Proteomes" id="UP000717585">
    <property type="component" value="Unassembled WGS sequence"/>
</dbReference>
<dbReference type="GO" id="GO:0005801">
    <property type="term" value="C:cis-Golgi network"/>
    <property type="evidence" value="ECO:0007669"/>
    <property type="project" value="TreeGrafter"/>
</dbReference>
<dbReference type="GO" id="GO:0006888">
    <property type="term" value="P:endoplasmic reticulum to Golgi vesicle-mediated transport"/>
    <property type="evidence" value="ECO:0007669"/>
    <property type="project" value="TreeGrafter"/>
</dbReference>
<evidence type="ECO:0000256" key="1">
    <source>
        <dbReference type="ARBA" id="ARBA00006218"/>
    </source>
</evidence>
<dbReference type="GO" id="GO:0005802">
    <property type="term" value="C:trans-Golgi network"/>
    <property type="evidence" value="ECO:0007669"/>
    <property type="project" value="TreeGrafter"/>
</dbReference>
<dbReference type="InterPro" id="IPR037992">
    <property type="entry name" value="TRAPPC6/Trs33"/>
</dbReference>
<dbReference type="Pfam" id="PF04051">
    <property type="entry name" value="TRAPP"/>
    <property type="match status" value="1"/>
</dbReference>
<dbReference type="CDD" id="cd14944">
    <property type="entry name" value="TRAPPC6A_Trs33"/>
    <property type="match status" value="1"/>
</dbReference>
<dbReference type="GO" id="GO:0030008">
    <property type="term" value="C:TRAPP complex"/>
    <property type="evidence" value="ECO:0007669"/>
    <property type="project" value="TreeGrafter"/>
</dbReference>
<reference evidence="2" key="1">
    <citation type="submission" date="2021-05" db="EMBL/GenBank/DDBJ databases">
        <title>A free-living protist that lacks canonical eukaryotic 1 DNA replication and segregation systems.</title>
        <authorList>
            <person name="Salas-Leiva D.E."/>
            <person name="Tromer E.C."/>
            <person name="Curtis B.A."/>
            <person name="Jerlstrom-Hultqvist J."/>
            <person name="Kolisko M."/>
            <person name="Yi Z."/>
            <person name="Salas-Leiva J.S."/>
            <person name="Gallot-Lavallee L."/>
            <person name="Kops G.J.P.L."/>
            <person name="Archibald J.M."/>
            <person name="Simpson A.G.B."/>
            <person name="Roger A.J."/>
        </authorList>
    </citation>
    <scope>NUCLEOTIDE SEQUENCE</scope>
    <source>
        <strain evidence="2">BICM</strain>
    </source>
</reference>
<dbReference type="SUPFAM" id="SSF111126">
    <property type="entry name" value="Ligand-binding domain in the NO signalling and Golgi transport"/>
    <property type="match status" value="1"/>
</dbReference>
<dbReference type="InterPro" id="IPR007194">
    <property type="entry name" value="TRAPP_component"/>
</dbReference>
<comment type="similarity">
    <text evidence="1">Belongs to the TRAPP small subunits family. BET3 subfamily.</text>
</comment>
<dbReference type="InterPro" id="IPR024096">
    <property type="entry name" value="NO_sig/Golgi_transp_ligand-bd"/>
</dbReference>
<protein>
    <submittedName>
        <fullName evidence="2">Transport protein particle (TRAPP) component</fullName>
    </submittedName>
</protein>